<protein>
    <submittedName>
        <fullName evidence="2">RNA polymerase sigma factor</fullName>
    </submittedName>
</protein>
<reference evidence="2 3" key="1">
    <citation type="journal article" date="2016" name="Genome Announc.">
        <title>Draft Genome Sequence of Planomonospora sphaerica JCM9374, a Rare Actinomycete.</title>
        <authorList>
            <person name="Dohra H."/>
            <person name="Suzuki T."/>
            <person name="Inoue Y."/>
            <person name="Kodani S."/>
        </authorList>
    </citation>
    <scope>NUCLEOTIDE SEQUENCE [LARGE SCALE GENOMIC DNA]</scope>
    <source>
        <strain evidence="2 3">JCM 9374</strain>
    </source>
</reference>
<sequence length="56" mass="6013">MTTGRVIAVTGGTHDEFREYVIARGPALLRAARRVTGNPNDAEDLLQAALAKTYLA</sequence>
<dbReference type="InterPro" id="IPR007627">
    <property type="entry name" value="RNA_pol_sigma70_r2"/>
</dbReference>
<dbReference type="SUPFAM" id="SSF88946">
    <property type="entry name" value="Sigma2 domain of RNA polymerase sigma factors"/>
    <property type="match status" value="1"/>
</dbReference>
<dbReference type="AlphaFoldDB" id="A0A171D812"/>
<dbReference type="Gene3D" id="1.10.1740.10">
    <property type="match status" value="1"/>
</dbReference>
<keyword evidence="3" id="KW-1185">Reference proteome</keyword>
<dbReference type="Pfam" id="PF04542">
    <property type="entry name" value="Sigma70_r2"/>
    <property type="match status" value="1"/>
</dbReference>
<reference evidence="3" key="2">
    <citation type="submission" date="2016-04" db="EMBL/GenBank/DDBJ databases">
        <title>Planomonospora sphaerica JCM9374 whole genome shotgun sequence.</title>
        <authorList>
            <person name="Suzuki T."/>
            <person name="Dohra H."/>
            <person name="Kodani S."/>
        </authorList>
    </citation>
    <scope>NUCLEOTIDE SEQUENCE [LARGE SCALE GENOMIC DNA]</scope>
    <source>
        <strain evidence="3">JCM 9374</strain>
    </source>
</reference>
<organism evidence="2 3">
    <name type="scientific">Planomonospora sphaerica</name>
    <dbReference type="NCBI Taxonomy" id="161355"/>
    <lineage>
        <taxon>Bacteria</taxon>
        <taxon>Bacillati</taxon>
        <taxon>Actinomycetota</taxon>
        <taxon>Actinomycetes</taxon>
        <taxon>Streptosporangiales</taxon>
        <taxon>Streptosporangiaceae</taxon>
        <taxon>Planomonospora</taxon>
    </lineage>
</organism>
<evidence type="ECO:0000313" key="2">
    <source>
        <dbReference type="EMBL" id="GAT67781.1"/>
    </source>
</evidence>
<accession>A0A171D812</accession>
<dbReference type="EMBL" id="BDCX01000008">
    <property type="protein sequence ID" value="GAT67781.1"/>
    <property type="molecule type" value="Genomic_DNA"/>
</dbReference>
<dbReference type="STRING" id="161355.PS9374_03439"/>
<feature type="domain" description="RNA polymerase sigma-70 region 2" evidence="1">
    <location>
        <begin position="25"/>
        <end position="54"/>
    </location>
</feature>
<name>A0A171D812_9ACTN</name>
<comment type="caution">
    <text evidence="2">The sequence shown here is derived from an EMBL/GenBank/DDBJ whole genome shotgun (WGS) entry which is preliminary data.</text>
</comment>
<evidence type="ECO:0000313" key="3">
    <source>
        <dbReference type="Proteomes" id="UP000077701"/>
    </source>
</evidence>
<proteinExistence type="predicted"/>
<dbReference type="GO" id="GO:0006352">
    <property type="term" value="P:DNA-templated transcription initiation"/>
    <property type="evidence" value="ECO:0007669"/>
    <property type="project" value="InterPro"/>
</dbReference>
<dbReference type="Proteomes" id="UP000077701">
    <property type="component" value="Unassembled WGS sequence"/>
</dbReference>
<gene>
    <name evidence="2" type="ORF">PS9374_03439</name>
</gene>
<dbReference type="GO" id="GO:0003700">
    <property type="term" value="F:DNA-binding transcription factor activity"/>
    <property type="evidence" value="ECO:0007669"/>
    <property type="project" value="InterPro"/>
</dbReference>
<evidence type="ECO:0000259" key="1">
    <source>
        <dbReference type="Pfam" id="PF04542"/>
    </source>
</evidence>
<dbReference type="InterPro" id="IPR013325">
    <property type="entry name" value="RNA_pol_sigma_r2"/>
</dbReference>